<gene>
    <name evidence="1" type="ORF">L2E82_21182</name>
</gene>
<dbReference type="EMBL" id="CM042012">
    <property type="protein sequence ID" value="KAI3750541.1"/>
    <property type="molecule type" value="Genomic_DNA"/>
</dbReference>
<evidence type="ECO:0000313" key="1">
    <source>
        <dbReference type="EMBL" id="KAI3750541.1"/>
    </source>
</evidence>
<name>A0ACB9DVP3_CICIN</name>
<keyword evidence="2" id="KW-1185">Reference proteome</keyword>
<proteinExistence type="predicted"/>
<reference evidence="1 2" key="2">
    <citation type="journal article" date="2022" name="Mol. Ecol. Resour.">
        <title>The genomes of chicory, endive, great burdock and yacon provide insights into Asteraceae paleo-polyploidization history and plant inulin production.</title>
        <authorList>
            <person name="Fan W."/>
            <person name="Wang S."/>
            <person name="Wang H."/>
            <person name="Wang A."/>
            <person name="Jiang F."/>
            <person name="Liu H."/>
            <person name="Zhao H."/>
            <person name="Xu D."/>
            <person name="Zhang Y."/>
        </authorList>
    </citation>
    <scope>NUCLEOTIDE SEQUENCE [LARGE SCALE GENOMIC DNA]</scope>
    <source>
        <strain evidence="2">cv. Punajuju</strain>
        <tissue evidence="1">Leaves</tissue>
    </source>
</reference>
<dbReference type="Proteomes" id="UP001055811">
    <property type="component" value="Linkage Group LG04"/>
</dbReference>
<protein>
    <submittedName>
        <fullName evidence="1">Uncharacterized protein</fullName>
    </submittedName>
</protein>
<accession>A0ACB9DVP3</accession>
<organism evidence="1 2">
    <name type="scientific">Cichorium intybus</name>
    <name type="common">Chicory</name>
    <dbReference type="NCBI Taxonomy" id="13427"/>
    <lineage>
        <taxon>Eukaryota</taxon>
        <taxon>Viridiplantae</taxon>
        <taxon>Streptophyta</taxon>
        <taxon>Embryophyta</taxon>
        <taxon>Tracheophyta</taxon>
        <taxon>Spermatophyta</taxon>
        <taxon>Magnoliopsida</taxon>
        <taxon>eudicotyledons</taxon>
        <taxon>Gunneridae</taxon>
        <taxon>Pentapetalae</taxon>
        <taxon>asterids</taxon>
        <taxon>campanulids</taxon>
        <taxon>Asterales</taxon>
        <taxon>Asteraceae</taxon>
        <taxon>Cichorioideae</taxon>
        <taxon>Cichorieae</taxon>
        <taxon>Cichoriinae</taxon>
        <taxon>Cichorium</taxon>
    </lineage>
</organism>
<evidence type="ECO:0000313" key="2">
    <source>
        <dbReference type="Proteomes" id="UP001055811"/>
    </source>
</evidence>
<sequence>MSLFCNSSTARSDLNKVHAFNNFPEHDVLAVDPLGLSGANEKLRIVGVWTGVSHGEDSRTGVLLNEILICELVVVNRFSAGSVNSGEISSLAHEIQDHMAHIHCKSETQCRAWVRVEEKSISEIAT</sequence>
<comment type="caution">
    <text evidence="1">The sequence shown here is derived from an EMBL/GenBank/DDBJ whole genome shotgun (WGS) entry which is preliminary data.</text>
</comment>
<reference evidence="2" key="1">
    <citation type="journal article" date="2022" name="Mol. Ecol. Resour.">
        <title>The genomes of chicory, endive, great burdock and yacon provide insights into Asteraceae palaeo-polyploidization history and plant inulin production.</title>
        <authorList>
            <person name="Fan W."/>
            <person name="Wang S."/>
            <person name="Wang H."/>
            <person name="Wang A."/>
            <person name="Jiang F."/>
            <person name="Liu H."/>
            <person name="Zhao H."/>
            <person name="Xu D."/>
            <person name="Zhang Y."/>
        </authorList>
    </citation>
    <scope>NUCLEOTIDE SEQUENCE [LARGE SCALE GENOMIC DNA]</scope>
    <source>
        <strain evidence="2">cv. Punajuju</strain>
    </source>
</reference>